<dbReference type="OrthoDB" id="8596321at2"/>
<dbReference type="Proteomes" id="UP000261875">
    <property type="component" value="Chromosome"/>
</dbReference>
<dbReference type="AlphaFoldDB" id="A0A2U8I6T7"/>
<dbReference type="KEGG" id="fsm:CCS41_04405"/>
<proteinExistence type="predicted"/>
<reference evidence="1 2" key="1">
    <citation type="submission" date="2017-05" db="EMBL/GenBank/DDBJ databases">
        <title>Genome sequence of Candidatus Fukatsuia symbiotica and Candidatus Hamiltonella defensa from Acyrthosiphon pisum strain 5D.</title>
        <authorList>
            <person name="Patel V.A."/>
            <person name="Chevignon G."/>
            <person name="Russell J.A."/>
            <person name="Oliver K.M."/>
        </authorList>
    </citation>
    <scope>NUCLEOTIDE SEQUENCE [LARGE SCALE GENOMIC DNA]</scope>
    <source>
        <strain evidence="1 2">5D</strain>
    </source>
</reference>
<accession>A0A2U8I6T7</accession>
<organism evidence="1 2">
    <name type="scientific">Candidatus Fukatsuia symbiotica</name>
    <dbReference type="NCBI Taxonomy" id="1878942"/>
    <lineage>
        <taxon>Bacteria</taxon>
        <taxon>Pseudomonadati</taxon>
        <taxon>Pseudomonadota</taxon>
        <taxon>Gammaproteobacteria</taxon>
        <taxon>Enterobacterales</taxon>
        <taxon>Yersiniaceae</taxon>
        <taxon>Candidatus Fukatsuia</taxon>
    </lineage>
</organism>
<dbReference type="RefSeq" id="WP_119797279.1">
    <property type="nucleotide sequence ID" value="NZ_CP021659.1"/>
</dbReference>
<dbReference type="InterPro" id="IPR013388">
    <property type="entry name" value="T3SS_OrgA/MxiK"/>
</dbReference>
<dbReference type="NCBIfam" id="TIGR02555">
    <property type="entry name" value="OrgA_MxiK"/>
    <property type="match status" value="1"/>
</dbReference>
<keyword evidence="2" id="KW-1185">Reference proteome</keyword>
<name>A0A2U8I6T7_9GAMM</name>
<evidence type="ECO:0000313" key="2">
    <source>
        <dbReference type="Proteomes" id="UP000261875"/>
    </source>
</evidence>
<gene>
    <name evidence="1" type="ORF">CCS41_04405</name>
</gene>
<evidence type="ECO:0000313" key="1">
    <source>
        <dbReference type="EMBL" id="AWK13885.1"/>
    </source>
</evidence>
<sequence>MLKLTTIDRILFDPVSYIHHTRFHLPLFFSGSRSRSVLNDMLINQYKLDIERPVIADFNQQLVKHWYILPQISFLIACQRHRALLSRRGVLQSLPSWVQQFAKLEIAAALPCQVNKKIDFIQLLADGVSELGIGSNEIPPAISQRISLLFPSTLTITPNINKNTNPRSLLITLATQHAQKHPYVLDFIGA</sequence>
<dbReference type="Pfam" id="PF09482">
    <property type="entry name" value="OrgA_MxiK"/>
    <property type="match status" value="1"/>
</dbReference>
<dbReference type="EMBL" id="CP021659">
    <property type="protein sequence ID" value="AWK13885.1"/>
    <property type="molecule type" value="Genomic_DNA"/>
</dbReference>
<protein>
    <submittedName>
        <fullName evidence="1">Oxidoreductase</fullName>
    </submittedName>
</protein>